<sequence length="139" mass="16375">MSLPIKTEYDGSLVEEIVKALQDPPIELKRKLQIVTERFTQNGTWLPRKEIFIRLVRKRLGKKIGNEIKKKLRNDIINVLQDPPIELQRKLVTVSERFTKFGTKILKKENMYIKVVRKRMGRKIGEKIGEKKKLNRSHA</sequence>
<dbReference type="Proteomes" id="UP001152798">
    <property type="component" value="Chromosome 6"/>
</dbReference>
<dbReference type="EMBL" id="OV725082">
    <property type="protein sequence ID" value="CAH1404853.1"/>
    <property type="molecule type" value="Genomic_DNA"/>
</dbReference>
<name>A0A9P0HMS8_NEZVI</name>
<evidence type="ECO:0000313" key="1">
    <source>
        <dbReference type="EMBL" id="CAH1404853.1"/>
    </source>
</evidence>
<evidence type="ECO:0000313" key="2">
    <source>
        <dbReference type="Proteomes" id="UP001152798"/>
    </source>
</evidence>
<reference evidence="1" key="1">
    <citation type="submission" date="2022-01" db="EMBL/GenBank/DDBJ databases">
        <authorList>
            <person name="King R."/>
        </authorList>
    </citation>
    <scope>NUCLEOTIDE SEQUENCE</scope>
</reference>
<dbReference type="AlphaFoldDB" id="A0A9P0HMS8"/>
<organism evidence="1 2">
    <name type="scientific">Nezara viridula</name>
    <name type="common">Southern green stink bug</name>
    <name type="synonym">Cimex viridulus</name>
    <dbReference type="NCBI Taxonomy" id="85310"/>
    <lineage>
        <taxon>Eukaryota</taxon>
        <taxon>Metazoa</taxon>
        <taxon>Ecdysozoa</taxon>
        <taxon>Arthropoda</taxon>
        <taxon>Hexapoda</taxon>
        <taxon>Insecta</taxon>
        <taxon>Pterygota</taxon>
        <taxon>Neoptera</taxon>
        <taxon>Paraneoptera</taxon>
        <taxon>Hemiptera</taxon>
        <taxon>Heteroptera</taxon>
        <taxon>Panheteroptera</taxon>
        <taxon>Pentatomomorpha</taxon>
        <taxon>Pentatomoidea</taxon>
        <taxon>Pentatomidae</taxon>
        <taxon>Pentatominae</taxon>
        <taxon>Nezara</taxon>
    </lineage>
</organism>
<dbReference type="OrthoDB" id="10458513at2759"/>
<proteinExistence type="predicted"/>
<keyword evidence="2" id="KW-1185">Reference proteome</keyword>
<protein>
    <submittedName>
        <fullName evidence="1">Uncharacterized protein</fullName>
    </submittedName>
</protein>
<gene>
    <name evidence="1" type="ORF">NEZAVI_LOCUS13183</name>
</gene>
<accession>A0A9P0HMS8</accession>